<dbReference type="SUPFAM" id="SSF52499">
    <property type="entry name" value="Isochorismatase-like hydrolases"/>
    <property type="match status" value="1"/>
</dbReference>
<dbReference type="PANTHER" id="PTHR43540">
    <property type="entry name" value="PEROXYUREIDOACRYLATE/UREIDOACRYLATE AMIDOHYDROLASE-RELATED"/>
    <property type="match status" value="1"/>
</dbReference>
<protein>
    <recommendedName>
        <fullName evidence="2">isochorismatase</fullName>
        <ecNumber evidence="2">3.3.2.1</ecNumber>
    </recommendedName>
</protein>
<reference evidence="8 9" key="1">
    <citation type="submission" date="2016-12" db="EMBL/GenBank/DDBJ databases">
        <title>Genome sequencing of Methylocaldum marinum.</title>
        <authorList>
            <person name="Takeuchi M."/>
            <person name="Kamagata Y."/>
            <person name="Hiraoka S."/>
            <person name="Oshima K."/>
            <person name="Hattori M."/>
            <person name="Iwasaki W."/>
        </authorList>
    </citation>
    <scope>NUCLEOTIDE SEQUENCE [LARGE SCALE GENOMIC DNA]</scope>
    <source>
        <strain evidence="8 9">S8</strain>
    </source>
</reference>
<dbReference type="Proteomes" id="UP000266313">
    <property type="component" value="Chromosome"/>
</dbReference>
<evidence type="ECO:0000256" key="2">
    <source>
        <dbReference type="ARBA" id="ARBA00012100"/>
    </source>
</evidence>
<dbReference type="InterPro" id="IPR000868">
    <property type="entry name" value="Isochorismatase-like_dom"/>
</dbReference>
<feature type="domain" description="Isochorismatase-like" evidence="7">
    <location>
        <begin position="29"/>
        <end position="203"/>
    </location>
</feature>
<dbReference type="GO" id="GO:0008908">
    <property type="term" value="F:isochorismatase activity"/>
    <property type="evidence" value="ECO:0007669"/>
    <property type="project" value="UniProtKB-EC"/>
</dbReference>
<feature type="modified residue" description="O-(pantetheine 4'-phosphoryl)serine" evidence="5">
    <location>
        <position position="246"/>
    </location>
</feature>
<dbReference type="Gene3D" id="3.40.50.850">
    <property type="entry name" value="Isochorismatase-like"/>
    <property type="match status" value="1"/>
</dbReference>
<dbReference type="OrthoDB" id="5794853at2"/>
<evidence type="ECO:0000256" key="5">
    <source>
        <dbReference type="PIRSR" id="PIRSR001111-50"/>
    </source>
</evidence>
<name>A0A250KZ30_9GAMM</name>
<gene>
    <name evidence="8" type="ORF">sS8_5015</name>
</gene>
<comment type="pathway">
    <text evidence="1">Siderophore biosynthesis.</text>
</comment>
<dbReference type="PANTHER" id="PTHR43540:SF3">
    <property type="entry name" value="ENTEROBACTIN SYNTHASE COMPONENT B"/>
    <property type="match status" value="1"/>
</dbReference>
<evidence type="ECO:0000313" key="9">
    <source>
        <dbReference type="Proteomes" id="UP000266313"/>
    </source>
</evidence>
<dbReference type="InterPro" id="IPR016291">
    <property type="entry name" value="Isochorismatase"/>
</dbReference>
<dbReference type="Pfam" id="PF00857">
    <property type="entry name" value="Isochorismatase"/>
    <property type="match status" value="1"/>
</dbReference>
<organism evidence="8 9">
    <name type="scientific">Methylocaldum marinum</name>
    <dbReference type="NCBI Taxonomy" id="1432792"/>
    <lineage>
        <taxon>Bacteria</taxon>
        <taxon>Pseudomonadati</taxon>
        <taxon>Pseudomonadota</taxon>
        <taxon>Gammaproteobacteria</taxon>
        <taxon>Methylococcales</taxon>
        <taxon>Methylococcaceae</taxon>
        <taxon>Methylocaldum</taxon>
    </lineage>
</organism>
<evidence type="ECO:0000259" key="7">
    <source>
        <dbReference type="Pfam" id="PF00857"/>
    </source>
</evidence>
<evidence type="ECO:0000259" key="6">
    <source>
        <dbReference type="Pfam" id="PF00550"/>
    </source>
</evidence>
<dbReference type="InterPro" id="IPR009081">
    <property type="entry name" value="PP-bd_ACP"/>
</dbReference>
<dbReference type="RefSeq" id="WP_119632034.1">
    <property type="nucleotide sequence ID" value="NZ_AP017928.1"/>
</dbReference>
<dbReference type="SUPFAM" id="SSF47336">
    <property type="entry name" value="ACP-like"/>
    <property type="match status" value="1"/>
</dbReference>
<dbReference type="EC" id="3.3.2.1" evidence="2"/>
<keyword evidence="3" id="KW-0378">Hydrolase</keyword>
<feature type="domain" description="Carrier" evidence="6">
    <location>
        <begin position="218"/>
        <end position="276"/>
    </location>
</feature>
<proteinExistence type="predicted"/>
<comment type="catalytic activity">
    <reaction evidence="4">
        <text>isochorismate + H2O = (2S,3S)-2,3-dihydroxy-2,3-dihydrobenzoate + pyruvate</text>
        <dbReference type="Rhea" id="RHEA:11112"/>
        <dbReference type="ChEBI" id="CHEBI:15361"/>
        <dbReference type="ChEBI" id="CHEBI:15377"/>
        <dbReference type="ChEBI" id="CHEBI:29780"/>
        <dbReference type="ChEBI" id="CHEBI:58764"/>
        <dbReference type="EC" id="3.3.2.1"/>
    </reaction>
</comment>
<sequence length="292" mass="32323">MSIPRIAPYEIPHEFPEGKVAWRIEPTRAALLVHDLQQYFLDFYDPTQPPVPELLDRCARLIAAARTTGIPVFYTAQPGGQAPEDRALLNDFWGDGIPDRPESTRIVDAVTPQPGDTVLTKCRYSAFKRSDLEARLRGMGRDQLLICGVYAHIGCLMTAAEAFMLDIQPFLIGDALADFSREDHEQALHYAAGRCARVCGTEDAVRALTGEELTLESLRVEIAEQMGIDPGLLGDHDDLLLMGLDSVNLMMLMERWRQRGWHAEFADLVTMPTLAAWHILLGSAPGTARAAA</sequence>
<dbReference type="EMBL" id="AP017928">
    <property type="protein sequence ID" value="BBA36938.1"/>
    <property type="molecule type" value="Genomic_DNA"/>
</dbReference>
<dbReference type="InterPro" id="IPR036736">
    <property type="entry name" value="ACP-like_sf"/>
</dbReference>
<keyword evidence="5" id="KW-0597">Phosphoprotein</keyword>
<keyword evidence="5" id="KW-0596">Phosphopantetheine</keyword>
<dbReference type="Gene3D" id="1.10.1200.10">
    <property type="entry name" value="ACP-like"/>
    <property type="match status" value="1"/>
</dbReference>
<dbReference type="Pfam" id="PF00550">
    <property type="entry name" value="PP-binding"/>
    <property type="match status" value="1"/>
</dbReference>
<evidence type="ECO:0000256" key="1">
    <source>
        <dbReference type="ARBA" id="ARBA00004924"/>
    </source>
</evidence>
<accession>A0A250KZ30</accession>
<evidence type="ECO:0000256" key="3">
    <source>
        <dbReference type="ARBA" id="ARBA00022801"/>
    </source>
</evidence>
<dbReference type="PIRSF" id="PIRSF001111">
    <property type="entry name" value="Isochorismatase"/>
    <property type="match status" value="1"/>
</dbReference>
<dbReference type="KEGG" id="mmai:sS8_5015"/>
<evidence type="ECO:0000256" key="4">
    <source>
        <dbReference type="ARBA" id="ARBA00048590"/>
    </source>
</evidence>
<dbReference type="AlphaFoldDB" id="A0A250KZ30"/>
<keyword evidence="9" id="KW-1185">Reference proteome</keyword>
<evidence type="ECO:0000313" key="8">
    <source>
        <dbReference type="EMBL" id="BBA36938.1"/>
    </source>
</evidence>
<dbReference type="InterPro" id="IPR036380">
    <property type="entry name" value="Isochorismatase-like_sf"/>
</dbReference>
<comment type="cofactor">
    <cofactor evidence="5">
        <name>pantetheine 4'-phosphate</name>
        <dbReference type="ChEBI" id="CHEBI:47942"/>
    </cofactor>
    <text evidence="5">Binds 1 phosphopantetheine covalently.</text>
</comment>
<dbReference type="PRINTS" id="PR01398">
    <property type="entry name" value="ISCHRISMTASE"/>
</dbReference>
<dbReference type="InterPro" id="IPR050272">
    <property type="entry name" value="Isochorismatase-like_hydrls"/>
</dbReference>